<evidence type="ECO:0000259" key="10">
    <source>
        <dbReference type="Pfam" id="PF14579"/>
    </source>
</evidence>
<accession>W4LXX7</accession>
<dbReference type="Gene3D" id="1.10.150.870">
    <property type="match status" value="1"/>
</dbReference>
<dbReference type="InterPro" id="IPR004805">
    <property type="entry name" value="DnaE2/DnaE/PolC"/>
</dbReference>
<evidence type="ECO:0000256" key="6">
    <source>
        <dbReference type="ARBA" id="ARBA00022932"/>
    </source>
</evidence>
<dbReference type="EMBL" id="AZHW01000109">
    <property type="protein sequence ID" value="ETX02753.1"/>
    <property type="molecule type" value="Genomic_DNA"/>
</dbReference>
<evidence type="ECO:0000259" key="8">
    <source>
        <dbReference type="Pfam" id="PF01336"/>
    </source>
</evidence>
<keyword evidence="13" id="KW-1185">Reference proteome</keyword>
<dbReference type="GO" id="GO:0005737">
    <property type="term" value="C:cytoplasm"/>
    <property type="evidence" value="ECO:0007669"/>
    <property type="project" value="UniProtKB-SubCell"/>
</dbReference>
<dbReference type="GO" id="GO:0008408">
    <property type="term" value="F:3'-5' exonuclease activity"/>
    <property type="evidence" value="ECO:0007669"/>
    <property type="project" value="InterPro"/>
</dbReference>
<dbReference type="GO" id="GO:0003887">
    <property type="term" value="F:DNA-directed DNA polymerase activity"/>
    <property type="evidence" value="ECO:0007669"/>
    <property type="project" value="UniProtKB-KW"/>
</dbReference>
<dbReference type="GO" id="GO:0006260">
    <property type="term" value="P:DNA replication"/>
    <property type="evidence" value="ECO:0007669"/>
    <property type="project" value="UniProtKB-KW"/>
</dbReference>
<dbReference type="Pfam" id="PF17657">
    <property type="entry name" value="DNA_pol3_finger"/>
    <property type="match status" value="1"/>
</dbReference>
<dbReference type="Gene3D" id="1.10.10.1600">
    <property type="entry name" value="Bacterial DNA polymerase III alpha subunit, thumb domain"/>
    <property type="match status" value="1"/>
</dbReference>
<organism evidence="12 13">
    <name type="scientific">Entotheonella factor</name>
    <dbReference type="NCBI Taxonomy" id="1429438"/>
    <lineage>
        <taxon>Bacteria</taxon>
        <taxon>Pseudomonadati</taxon>
        <taxon>Nitrospinota/Tectimicrobiota group</taxon>
        <taxon>Candidatus Tectimicrobiota</taxon>
        <taxon>Candidatus Entotheonellia</taxon>
        <taxon>Candidatus Entotheonellales</taxon>
        <taxon>Candidatus Entotheonellaceae</taxon>
        <taxon>Candidatus Entotheonella</taxon>
    </lineage>
</organism>
<evidence type="ECO:0000259" key="11">
    <source>
        <dbReference type="Pfam" id="PF17657"/>
    </source>
</evidence>
<evidence type="ECO:0000256" key="7">
    <source>
        <dbReference type="ARBA" id="ARBA00049244"/>
    </source>
</evidence>
<feature type="domain" description="OB" evidence="8">
    <location>
        <begin position="513"/>
        <end position="588"/>
    </location>
</feature>
<dbReference type="NCBIfam" id="TIGR00594">
    <property type="entry name" value="polc"/>
    <property type="match status" value="1"/>
</dbReference>
<dbReference type="InterPro" id="IPR011708">
    <property type="entry name" value="DNA_pol3_alpha_NTPase_dom"/>
</dbReference>
<sequence>TLNDAIQEEPRLQELQTQDPKVGQLIESARRLEGLTRHASVHAAGVVIAPEPLRNVVPLYRNPKGEEVVTQYPMDDVEDMGLLKMDFLGLRTLTVLQNAVNMIRDNHAIDLDLDHLPLDDQPTYQLLSDGRTQGVFQFEGSGLRDLLRKLQPSVFEDLVAVVALYRPGPLGSGMVDDFVERRHGRREIEYELPELEPILRSTYGVIVFQEQVMQIATTLAGFTLGGADLLRRAMGKKKAEVMAEQREYFVKGSLQNGFPEDKAGKIFDLIAYFAGYGFNRSHSVCYALIAYQTAYLKAHYPREFMAALITSDMDNTDKVMRYIGECRDLNCAVLPPDINTGFAGFTVGGDNVRFGLGAIKGVGQNAITSVVAEREAKGAFQSFADLLERVDYRLVNKKVIESLIKSGALDSLGMHRAEMLGNMGRVMEWAQRQQEDAQQGQISLFGGTAEPAATGMLSLDSVMPWNDAEQLAYEKEALGFYISSHPLTAVQSQLQRLVTANSQTLAEQPGGEVKVGGVITQQRTQLTKKGDRMAFLTLEDLYGTIEVIVFPDTYRQSITYCESEEPLLIWGTVESDSDGRMIAQRIMPLQSEETWRECRQVTLTLAPQLEKSVLLQVRDLLTSAPGEADVVLALAFEDGERVRLRASQRLCVAPTHQLLDDLDQLLGAGNVRVA</sequence>
<evidence type="ECO:0000256" key="3">
    <source>
        <dbReference type="ARBA" id="ARBA00022679"/>
    </source>
</evidence>
<protein>
    <recommendedName>
        <fullName evidence="2">DNA-directed DNA polymerase</fullName>
        <ecNumber evidence="2">2.7.7.7</ecNumber>
    </recommendedName>
</protein>
<dbReference type="Pfam" id="PF01336">
    <property type="entry name" value="tRNA_anti-codon"/>
    <property type="match status" value="1"/>
</dbReference>
<dbReference type="Proteomes" id="UP000019141">
    <property type="component" value="Unassembled WGS sequence"/>
</dbReference>
<feature type="non-terminal residue" evidence="12">
    <location>
        <position position="1"/>
    </location>
</feature>
<keyword evidence="6" id="KW-0239">DNA-directed DNA polymerase</keyword>
<feature type="domain" description="DNA polymerase III alpha subunit finger" evidence="11">
    <location>
        <begin position="92"/>
        <end position="257"/>
    </location>
</feature>
<dbReference type="PATRIC" id="fig|1429438.4.peg.654"/>
<proteinExistence type="predicted"/>
<comment type="catalytic activity">
    <reaction evidence="7">
        <text>DNA(n) + a 2'-deoxyribonucleoside 5'-triphosphate = DNA(n+1) + diphosphate</text>
        <dbReference type="Rhea" id="RHEA:22508"/>
        <dbReference type="Rhea" id="RHEA-COMP:17339"/>
        <dbReference type="Rhea" id="RHEA-COMP:17340"/>
        <dbReference type="ChEBI" id="CHEBI:33019"/>
        <dbReference type="ChEBI" id="CHEBI:61560"/>
        <dbReference type="ChEBI" id="CHEBI:173112"/>
        <dbReference type="EC" id="2.7.7.7"/>
    </reaction>
</comment>
<dbReference type="GO" id="GO:0003676">
    <property type="term" value="F:nucleic acid binding"/>
    <property type="evidence" value="ECO:0007669"/>
    <property type="project" value="InterPro"/>
</dbReference>
<evidence type="ECO:0000256" key="5">
    <source>
        <dbReference type="ARBA" id="ARBA00022705"/>
    </source>
</evidence>
<dbReference type="PANTHER" id="PTHR32294:SF0">
    <property type="entry name" value="DNA POLYMERASE III SUBUNIT ALPHA"/>
    <property type="match status" value="1"/>
</dbReference>
<dbReference type="HOGENOM" id="CLU_026273_0_0_7"/>
<gene>
    <name evidence="12" type="ORF">ETSY1_02425</name>
</gene>
<evidence type="ECO:0000313" key="12">
    <source>
        <dbReference type="EMBL" id="ETX02753.1"/>
    </source>
</evidence>
<evidence type="ECO:0000256" key="1">
    <source>
        <dbReference type="ARBA" id="ARBA00004496"/>
    </source>
</evidence>
<dbReference type="Pfam" id="PF07733">
    <property type="entry name" value="DNA_pol3_alpha"/>
    <property type="match status" value="1"/>
</dbReference>
<keyword evidence="4" id="KW-0548">Nucleotidyltransferase</keyword>
<keyword evidence="5" id="KW-0235">DNA replication</keyword>
<dbReference type="PANTHER" id="PTHR32294">
    <property type="entry name" value="DNA POLYMERASE III SUBUNIT ALPHA"/>
    <property type="match status" value="1"/>
</dbReference>
<feature type="domain" description="Bacterial DNA polymerase III alpha subunit NTPase" evidence="9">
    <location>
        <begin position="1"/>
        <end position="89"/>
    </location>
</feature>
<dbReference type="Gene3D" id="2.40.50.140">
    <property type="entry name" value="Nucleic acid-binding proteins"/>
    <property type="match status" value="1"/>
</dbReference>
<evidence type="ECO:0000313" key="13">
    <source>
        <dbReference type="Proteomes" id="UP000019141"/>
    </source>
</evidence>
<evidence type="ECO:0000259" key="9">
    <source>
        <dbReference type="Pfam" id="PF07733"/>
    </source>
</evidence>
<evidence type="ECO:0000256" key="2">
    <source>
        <dbReference type="ARBA" id="ARBA00012417"/>
    </source>
</evidence>
<reference evidence="12 13" key="1">
    <citation type="journal article" date="2014" name="Nature">
        <title>An environmental bacterial taxon with a large and distinct metabolic repertoire.</title>
        <authorList>
            <person name="Wilson M.C."/>
            <person name="Mori T."/>
            <person name="Ruckert C."/>
            <person name="Uria A.R."/>
            <person name="Helf M.J."/>
            <person name="Takada K."/>
            <person name="Gernert C."/>
            <person name="Steffens U.A."/>
            <person name="Heycke N."/>
            <person name="Schmitt S."/>
            <person name="Rinke C."/>
            <person name="Helfrich E.J."/>
            <person name="Brachmann A.O."/>
            <person name="Gurgui C."/>
            <person name="Wakimoto T."/>
            <person name="Kracht M."/>
            <person name="Crusemann M."/>
            <person name="Hentschel U."/>
            <person name="Abe I."/>
            <person name="Matsunaga S."/>
            <person name="Kalinowski J."/>
            <person name="Takeyama H."/>
            <person name="Piel J."/>
        </authorList>
    </citation>
    <scope>NUCLEOTIDE SEQUENCE [LARGE SCALE GENOMIC DNA]</scope>
    <source>
        <strain evidence="13">TSY1</strain>
    </source>
</reference>
<dbReference type="InterPro" id="IPR004365">
    <property type="entry name" value="NA-bd_OB_tRNA"/>
</dbReference>
<name>W4LXX7_ENTF1</name>
<dbReference type="InterPro" id="IPR029460">
    <property type="entry name" value="DNAPol_HHH"/>
</dbReference>
<comment type="subcellular location">
    <subcellularLocation>
        <location evidence="1">Cytoplasm</location>
    </subcellularLocation>
</comment>
<dbReference type="CDD" id="cd04485">
    <property type="entry name" value="DnaE_OBF"/>
    <property type="match status" value="1"/>
</dbReference>
<evidence type="ECO:0000256" key="4">
    <source>
        <dbReference type="ARBA" id="ARBA00022695"/>
    </source>
</evidence>
<dbReference type="InterPro" id="IPR012340">
    <property type="entry name" value="NA-bd_OB-fold"/>
</dbReference>
<dbReference type="InterPro" id="IPR041931">
    <property type="entry name" value="DNA_pol3_alpha_thumb_dom"/>
</dbReference>
<comment type="caution">
    <text evidence="12">The sequence shown here is derived from an EMBL/GenBank/DDBJ whole genome shotgun (WGS) entry which is preliminary data.</text>
</comment>
<feature type="domain" description="DNA polymerase helix-hairpin-helix motif" evidence="10">
    <location>
        <begin position="332"/>
        <end position="419"/>
    </location>
</feature>
<dbReference type="InterPro" id="IPR040982">
    <property type="entry name" value="DNA_pol3_finger"/>
</dbReference>
<dbReference type="AlphaFoldDB" id="W4LXX7"/>
<keyword evidence="3" id="KW-0808">Transferase</keyword>
<dbReference type="EC" id="2.7.7.7" evidence="2"/>
<dbReference type="Pfam" id="PF14579">
    <property type="entry name" value="HHH_6"/>
    <property type="match status" value="1"/>
</dbReference>